<dbReference type="RefSeq" id="WP_397059052.1">
    <property type="nucleotide sequence ID" value="NZ_JBIRYL010000001.1"/>
</dbReference>
<evidence type="ECO:0000313" key="2">
    <source>
        <dbReference type="Proteomes" id="UP001611494"/>
    </source>
</evidence>
<keyword evidence="2" id="KW-1185">Reference proteome</keyword>
<protein>
    <submittedName>
        <fullName evidence="1">Uncharacterized protein</fullName>
    </submittedName>
</protein>
<name>A0ABW7VRB8_9NOCA</name>
<organism evidence="1 2">
    <name type="scientific">Nocardia testacea</name>
    <dbReference type="NCBI Taxonomy" id="248551"/>
    <lineage>
        <taxon>Bacteria</taxon>
        <taxon>Bacillati</taxon>
        <taxon>Actinomycetota</taxon>
        <taxon>Actinomycetes</taxon>
        <taxon>Mycobacteriales</taxon>
        <taxon>Nocardiaceae</taxon>
        <taxon>Nocardia</taxon>
    </lineage>
</organism>
<sequence>MDAPPAGLQGELQYRGWDLRWQLRGGVGLDAASVGEPVLGGMALANTVRPSTKPAVKQFRG</sequence>
<reference evidence="1 2" key="1">
    <citation type="submission" date="2024-10" db="EMBL/GenBank/DDBJ databases">
        <title>The Natural Products Discovery Center: Release of the First 8490 Sequenced Strains for Exploring Actinobacteria Biosynthetic Diversity.</title>
        <authorList>
            <person name="Kalkreuter E."/>
            <person name="Kautsar S.A."/>
            <person name="Yang D."/>
            <person name="Bader C.D."/>
            <person name="Teijaro C.N."/>
            <person name="Fluegel L."/>
            <person name="Davis C.M."/>
            <person name="Simpson J.R."/>
            <person name="Lauterbach L."/>
            <person name="Steele A.D."/>
            <person name="Gui C."/>
            <person name="Meng S."/>
            <person name="Li G."/>
            <person name="Viehrig K."/>
            <person name="Ye F."/>
            <person name="Su P."/>
            <person name="Kiefer A.F."/>
            <person name="Nichols A."/>
            <person name="Cepeda A.J."/>
            <person name="Yan W."/>
            <person name="Fan B."/>
            <person name="Jiang Y."/>
            <person name="Adhikari A."/>
            <person name="Zheng C.-J."/>
            <person name="Schuster L."/>
            <person name="Cowan T.M."/>
            <person name="Smanski M.J."/>
            <person name="Chevrette M.G."/>
            <person name="De Carvalho L.P.S."/>
            <person name="Shen B."/>
        </authorList>
    </citation>
    <scope>NUCLEOTIDE SEQUENCE [LARGE SCALE GENOMIC DNA]</scope>
    <source>
        <strain evidence="1 2">NPDC019377</strain>
    </source>
</reference>
<evidence type="ECO:0000313" key="1">
    <source>
        <dbReference type="EMBL" id="MFI2228696.1"/>
    </source>
</evidence>
<accession>A0ABW7VRB8</accession>
<proteinExistence type="predicted"/>
<dbReference type="Proteomes" id="UP001611494">
    <property type="component" value="Unassembled WGS sequence"/>
</dbReference>
<dbReference type="EMBL" id="JBIRYL010000001">
    <property type="protein sequence ID" value="MFI2228696.1"/>
    <property type="molecule type" value="Genomic_DNA"/>
</dbReference>
<comment type="caution">
    <text evidence="1">The sequence shown here is derived from an EMBL/GenBank/DDBJ whole genome shotgun (WGS) entry which is preliminary data.</text>
</comment>
<gene>
    <name evidence="1" type="ORF">ACH49Z_02455</name>
</gene>